<keyword evidence="8" id="KW-0418">Kinase</keyword>
<keyword evidence="4" id="KW-1003">Cell membrane</keyword>
<dbReference type="InterPro" id="IPR003661">
    <property type="entry name" value="HisK_dim/P_dom"/>
</dbReference>
<dbReference type="SUPFAM" id="SSF47384">
    <property type="entry name" value="Homodimeric domain of signal transducing histidine kinase"/>
    <property type="match status" value="1"/>
</dbReference>
<dbReference type="PANTHER" id="PTHR45453">
    <property type="entry name" value="PHOSPHATE REGULON SENSOR PROTEIN PHOR"/>
    <property type="match status" value="1"/>
</dbReference>
<organism evidence="14 15">
    <name type="scientific">Liquorilactobacillus nagelii</name>
    <dbReference type="NCBI Taxonomy" id="82688"/>
    <lineage>
        <taxon>Bacteria</taxon>
        <taxon>Bacillati</taxon>
        <taxon>Bacillota</taxon>
        <taxon>Bacilli</taxon>
        <taxon>Lactobacillales</taxon>
        <taxon>Lactobacillaceae</taxon>
        <taxon>Liquorilactobacillus</taxon>
    </lineage>
</organism>
<keyword evidence="5" id="KW-0597">Phosphoprotein</keyword>
<keyword evidence="11 12" id="KW-0472">Membrane</keyword>
<dbReference type="GO" id="GO:0005886">
    <property type="term" value="C:plasma membrane"/>
    <property type="evidence" value="ECO:0007669"/>
    <property type="project" value="UniProtKB-SubCell"/>
</dbReference>
<evidence type="ECO:0000256" key="11">
    <source>
        <dbReference type="ARBA" id="ARBA00023136"/>
    </source>
</evidence>
<sequence length="329" mass="38309">MIRNKKFVVLMLVEQLPLLLAYGLLLSLIWVLIKLKEPITSLPQDLLRFSWLPFVIWIFWRCWRTYQSQQDLKQAWENEKLPAKNPGTAIAASYYQLLQLKVQQQREKNGQQRIQAAQRTDYLRLWSHEIKLPLTALKLAAENTSQVSSEEIITQIGLIQNQLDLMLNYERLADFHHDLTFEKFSLKDLLEDLLKENAVFFIDRKLRPTIDLKKDVQLTLDRKWLHFCLQQVIFNAIKYSSVGSELHLKWSKATLVIQDFGCGIKSDELPRIFEAGFTGENGRRQQAATGMGLYLVKQIAEKLELTIKVKSVVSQGTEVYFIFPNNNNL</sequence>
<evidence type="ECO:0000256" key="4">
    <source>
        <dbReference type="ARBA" id="ARBA00022475"/>
    </source>
</evidence>
<feature type="domain" description="Histidine kinase" evidence="13">
    <location>
        <begin position="125"/>
        <end position="327"/>
    </location>
</feature>
<dbReference type="GO" id="GO:0004721">
    <property type="term" value="F:phosphoprotein phosphatase activity"/>
    <property type="evidence" value="ECO:0007669"/>
    <property type="project" value="TreeGrafter"/>
</dbReference>
<dbReference type="InterPro" id="IPR004358">
    <property type="entry name" value="Sig_transdc_His_kin-like_C"/>
</dbReference>
<dbReference type="InterPro" id="IPR036890">
    <property type="entry name" value="HATPase_C_sf"/>
</dbReference>
<dbReference type="PROSITE" id="PS50109">
    <property type="entry name" value="HIS_KIN"/>
    <property type="match status" value="1"/>
</dbReference>
<evidence type="ECO:0000256" key="5">
    <source>
        <dbReference type="ARBA" id="ARBA00022553"/>
    </source>
</evidence>
<evidence type="ECO:0000313" key="15">
    <source>
        <dbReference type="Proteomes" id="UP000324497"/>
    </source>
</evidence>
<keyword evidence="7 12" id="KW-0812">Transmembrane</keyword>
<dbReference type="SMART" id="SM00387">
    <property type="entry name" value="HATPase_c"/>
    <property type="match status" value="1"/>
</dbReference>
<dbReference type="InterPro" id="IPR050351">
    <property type="entry name" value="BphY/WalK/GraS-like"/>
</dbReference>
<dbReference type="GO" id="GO:0016036">
    <property type="term" value="P:cellular response to phosphate starvation"/>
    <property type="evidence" value="ECO:0007669"/>
    <property type="project" value="TreeGrafter"/>
</dbReference>
<evidence type="ECO:0000256" key="7">
    <source>
        <dbReference type="ARBA" id="ARBA00022692"/>
    </source>
</evidence>
<evidence type="ECO:0000256" key="12">
    <source>
        <dbReference type="SAM" id="Phobius"/>
    </source>
</evidence>
<comment type="catalytic activity">
    <reaction evidence="1">
        <text>ATP + protein L-histidine = ADP + protein N-phospho-L-histidine.</text>
        <dbReference type="EC" id="2.7.13.3"/>
    </reaction>
</comment>
<dbReference type="InterPro" id="IPR036097">
    <property type="entry name" value="HisK_dim/P_sf"/>
</dbReference>
<evidence type="ECO:0000259" key="13">
    <source>
        <dbReference type="PROSITE" id="PS50109"/>
    </source>
</evidence>
<dbReference type="PANTHER" id="PTHR45453:SF2">
    <property type="entry name" value="HISTIDINE KINASE"/>
    <property type="match status" value="1"/>
</dbReference>
<dbReference type="AlphaFoldDB" id="A0A3S6R1X9"/>
<dbReference type="Proteomes" id="UP000324497">
    <property type="component" value="Chromosome"/>
</dbReference>
<dbReference type="InterPro" id="IPR003594">
    <property type="entry name" value="HATPase_dom"/>
</dbReference>
<comment type="subcellular location">
    <subcellularLocation>
        <location evidence="2">Cell membrane</location>
        <topology evidence="2">Multi-pass membrane protein</topology>
    </subcellularLocation>
</comment>
<reference evidence="14 15" key="1">
    <citation type="submission" date="2016-11" db="EMBL/GenBank/DDBJ databases">
        <title>Interaction between Lactobacillus species and yeast in water kefir.</title>
        <authorList>
            <person name="Behr J."/>
            <person name="Xu D."/>
            <person name="Vogel R.F."/>
        </authorList>
    </citation>
    <scope>NUCLEOTIDE SEQUENCE [LARGE SCALE GENOMIC DNA]</scope>
    <source>
        <strain evidence="14 15">TMW 1.1827</strain>
    </source>
</reference>
<dbReference type="SUPFAM" id="SSF55874">
    <property type="entry name" value="ATPase domain of HSP90 chaperone/DNA topoisomerase II/histidine kinase"/>
    <property type="match status" value="1"/>
</dbReference>
<dbReference type="EC" id="2.7.13.3" evidence="3"/>
<evidence type="ECO:0000256" key="3">
    <source>
        <dbReference type="ARBA" id="ARBA00012438"/>
    </source>
</evidence>
<keyword evidence="9 12" id="KW-1133">Transmembrane helix</keyword>
<name>A0A3S6R1X9_9LACO</name>
<evidence type="ECO:0000256" key="9">
    <source>
        <dbReference type="ARBA" id="ARBA00022989"/>
    </source>
</evidence>
<evidence type="ECO:0000256" key="1">
    <source>
        <dbReference type="ARBA" id="ARBA00000085"/>
    </source>
</evidence>
<evidence type="ECO:0000313" key="14">
    <source>
        <dbReference type="EMBL" id="AUJ32595.1"/>
    </source>
</evidence>
<feature type="transmembrane region" description="Helical" evidence="12">
    <location>
        <begin position="7"/>
        <end position="33"/>
    </location>
</feature>
<proteinExistence type="predicted"/>
<protein>
    <recommendedName>
        <fullName evidence="3">histidine kinase</fullName>
        <ecNumber evidence="3">2.7.13.3</ecNumber>
    </recommendedName>
</protein>
<dbReference type="GeneID" id="78520819"/>
<evidence type="ECO:0000256" key="6">
    <source>
        <dbReference type="ARBA" id="ARBA00022679"/>
    </source>
</evidence>
<keyword evidence="10" id="KW-0902">Two-component regulatory system</keyword>
<dbReference type="KEGG" id="lng:BSQ50_08650"/>
<dbReference type="Gene3D" id="3.30.565.10">
    <property type="entry name" value="Histidine kinase-like ATPase, C-terminal domain"/>
    <property type="match status" value="1"/>
</dbReference>
<keyword evidence="15" id="KW-1185">Reference proteome</keyword>
<evidence type="ECO:0000256" key="2">
    <source>
        <dbReference type="ARBA" id="ARBA00004651"/>
    </source>
</evidence>
<evidence type="ECO:0000256" key="8">
    <source>
        <dbReference type="ARBA" id="ARBA00022777"/>
    </source>
</evidence>
<dbReference type="EMBL" id="CP018180">
    <property type="protein sequence ID" value="AUJ32595.1"/>
    <property type="molecule type" value="Genomic_DNA"/>
</dbReference>
<dbReference type="RefSeq" id="WP_057884743.1">
    <property type="nucleotide sequence ID" value="NZ_CP018180.1"/>
</dbReference>
<dbReference type="CDD" id="cd00082">
    <property type="entry name" value="HisKA"/>
    <property type="match status" value="1"/>
</dbReference>
<keyword evidence="6" id="KW-0808">Transferase</keyword>
<evidence type="ECO:0000256" key="10">
    <source>
        <dbReference type="ARBA" id="ARBA00023012"/>
    </source>
</evidence>
<dbReference type="Pfam" id="PF02518">
    <property type="entry name" value="HATPase_c"/>
    <property type="match status" value="1"/>
</dbReference>
<dbReference type="PRINTS" id="PR00344">
    <property type="entry name" value="BCTRLSENSOR"/>
</dbReference>
<gene>
    <name evidence="14" type="ORF">BSQ50_08650</name>
</gene>
<dbReference type="GO" id="GO:0000155">
    <property type="term" value="F:phosphorelay sensor kinase activity"/>
    <property type="evidence" value="ECO:0007669"/>
    <property type="project" value="InterPro"/>
</dbReference>
<dbReference type="InterPro" id="IPR005467">
    <property type="entry name" value="His_kinase_dom"/>
</dbReference>
<accession>A0A3S6R1X9</accession>